<keyword evidence="12" id="KW-1185">Reference proteome</keyword>
<evidence type="ECO:0000256" key="4">
    <source>
        <dbReference type="ARBA" id="ARBA00022729"/>
    </source>
</evidence>
<dbReference type="EMBL" id="RWGY01000039">
    <property type="protein sequence ID" value="TVU12735.1"/>
    <property type="molecule type" value="Genomic_DNA"/>
</dbReference>
<evidence type="ECO:0000256" key="5">
    <source>
        <dbReference type="ARBA" id="ARBA00022737"/>
    </source>
</evidence>
<name>A0A5J9TN69_9POAL</name>
<evidence type="ECO:0000256" key="1">
    <source>
        <dbReference type="ARBA" id="ARBA00004479"/>
    </source>
</evidence>
<evidence type="ECO:0000259" key="10">
    <source>
        <dbReference type="Pfam" id="PF23598"/>
    </source>
</evidence>
<accession>A0A5J9TN69</accession>
<comment type="caution">
    <text evidence="11">The sequence shown here is derived from an EMBL/GenBank/DDBJ whole genome shotgun (WGS) entry which is preliminary data.</text>
</comment>
<feature type="non-terminal residue" evidence="11">
    <location>
        <position position="1"/>
    </location>
</feature>
<dbReference type="InterPro" id="IPR013210">
    <property type="entry name" value="LRR_N_plant-typ"/>
</dbReference>
<keyword evidence="6" id="KW-1133">Transmembrane helix</keyword>
<protein>
    <submittedName>
        <fullName evidence="11">Uncharacterized protein</fullName>
    </submittedName>
</protein>
<keyword evidence="8" id="KW-0325">Glycoprotein</keyword>
<dbReference type="Pfam" id="PF23598">
    <property type="entry name" value="LRR_14"/>
    <property type="match status" value="1"/>
</dbReference>
<keyword evidence="5" id="KW-0677">Repeat</keyword>
<dbReference type="InterPro" id="IPR032675">
    <property type="entry name" value="LRR_dom_sf"/>
</dbReference>
<dbReference type="OrthoDB" id="695689at2759"/>
<comment type="subcellular location">
    <subcellularLocation>
        <location evidence="1">Membrane</location>
        <topology evidence="1">Single-pass type I membrane protein</topology>
    </subcellularLocation>
</comment>
<dbReference type="PANTHER" id="PTHR48063:SF21">
    <property type="entry name" value="LEUCINE-RICH REPEAT-CONTAINING N-TERMINAL PLANT-TYPE DOMAIN-CONTAINING PROTEIN"/>
    <property type="match status" value="1"/>
</dbReference>
<evidence type="ECO:0000256" key="7">
    <source>
        <dbReference type="ARBA" id="ARBA00023136"/>
    </source>
</evidence>
<reference evidence="11 12" key="1">
    <citation type="journal article" date="2019" name="Sci. Rep.">
        <title>A high-quality genome of Eragrostis curvula grass provides insights into Poaceae evolution and supports new strategies to enhance forage quality.</title>
        <authorList>
            <person name="Carballo J."/>
            <person name="Santos B.A.C.M."/>
            <person name="Zappacosta D."/>
            <person name="Garbus I."/>
            <person name="Selva J.P."/>
            <person name="Gallo C.A."/>
            <person name="Diaz A."/>
            <person name="Albertini E."/>
            <person name="Caccamo M."/>
            <person name="Echenique V."/>
        </authorList>
    </citation>
    <scope>NUCLEOTIDE SEQUENCE [LARGE SCALE GENOMIC DNA]</scope>
    <source>
        <strain evidence="12">cv. Victoria</strain>
        <tissue evidence="11">Leaf</tissue>
    </source>
</reference>
<keyword evidence="7" id="KW-0472">Membrane</keyword>
<dbReference type="AlphaFoldDB" id="A0A5J9TN69"/>
<dbReference type="Pfam" id="PF08263">
    <property type="entry name" value="LRRNT_2"/>
    <property type="match status" value="1"/>
</dbReference>
<dbReference type="InterPro" id="IPR046956">
    <property type="entry name" value="RLP23-like"/>
</dbReference>
<feature type="non-terminal residue" evidence="11">
    <location>
        <position position="250"/>
    </location>
</feature>
<gene>
    <name evidence="11" type="ORF">EJB05_46391</name>
</gene>
<feature type="domain" description="Leucine-rich repeat-containing N-terminal plant-type" evidence="9">
    <location>
        <begin position="1"/>
        <end position="36"/>
    </location>
</feature>
<dbReference type="InterPro" id="IPR055414">
    <property type="entry name" value="LRR_R13L4/SHOC2-like"/>
</dbReference>
<keyword evidence="3" id="KW-0812">Transmembrane</keyword>
<evidence type="ECO:0000256" key="8">
    <source>
        <dbReference type="ARBA" id="ARBA00023180"/>
    </source>
</evidence>
<evidence type="ECO:0000313" key="12">
    <source>
        <dbReference type="Proteomes" id="UP000324897"/>
    </source>
</evidence>
<sequence>ERDALLAFKAGVTDPGDKLRSWRGQDCCKWSGVSCSNKTLHFDISKYGLKGEINSSLAALTRLVYLDMSYNGFGGIPIPEFVGSFKKLKHLDLSRAKFGGKAPQLSNLSTLEYLDLNSFNSSIITIDSFVWISCLTSLRYLDLSWLDLAASSDWLQVTSKLSLLEVLRLNDAYLPATNLNSVSHVNFTTLTLLDFCNNELNSSMPNWIGSLHSLSFLDLSSCQLLGSVPDKIGNLTSLKLLQLRDNQFFF</sequence>
<dbReference type="PANTHER" id="PTHR48063">
    <property type="entry name" value="LRR RECEPTOR-LIKE KINASE"/>
    <property type="match status" value="1"/>
</dbReference>
<dbReference type="SUPFAM" id="SSF52058">
    <property type="entry name" value="L domain-like"/>
    <property type="match status" value="1"/>
</dbReference>
<evidence type="ECO:0000259" key="9">
    <source>
        <dbReference type="Pfam" id="PF08263"/>
    </source>
</evidence>
<dbReference type="FunFam" id="3.80.10.10:FF:000129">
    <property type="entry name" value="Leucine-rich repeat receptor-like kinase"/>
    <property type="match status" value="1"/>
</dbReference>
<organism evidence="11 12">
    <name type="scientific">Eragrostis curvula</name>
    <name type="common">weeping love grass</name>
    <dbReference type="NCBI Taxonomy" id="38414"/>
    <lineage>
        <taxon>Eukaryota</taxon>
        <taxon>Viridiplantae</taxon>
        <taxon>Streptophyta</taxon>
        <taxon>Embryophyta</taxon>
        <taxon>Tracheophyta</taxon>
        <taxon>Spermatophyta</taxon>
        <taxon>Magnoliopsida</taxon>
        <taxon>Liliopsida</taxon>
        <taxon>Poales</taxon>
        <taxon>Poaceae</taxon>
        <taxon>PACMAD clade</taxon>
        <taxon>Chloridoideae</taxon>
        <taxon>Eragrostideae</taxon>
        <taxon>Eragrostidinae</taxon>
        <taxon>Eragrostis</taxon>
    </lineage>
</organism>
<keyword evidence="2" id="KW-0433">Leucine-rich repeat</keyword>
<dbReference type="GO" id="GO:0016020">
    <property type="term" value="C:membrane"/>
    <property type="evidence" value="ECO:0007669"/>
    <property type="project" value="UniProtKB-SubCell"/>
</dbReference>
<evidence type="ECO:0000256" key="3">
    <source>
        <dbReference type="ARBA" id="ARBA00022692"/>
    </source>
</evidence>
<keyword evidence="4" id="KW-0732">Signal</keyword>
<proteinExistence type="predicted"/>
<evidence type="ECO:0000313" key="11">
    <source>
        <dbReference type="EMBL" id="TVU12735.1"/>
    </source>
</evidence>
<dbReference type="Gene3D" id="3.80.10.10">
    <property type="entry name" value="Ribonuclease Inhibitor"/>
    <property type="match status" value="2"/>
</dbReference>
<feature type="domain" description="Disease resistance R13L4/SHOC-2-like LRR" evidence="10">
    <location>
        <begin position="53"/>
        <end position="246"/>
    </location>
</feature>
<dbReference type="Gramene" id="TVU12735">
    <property type="protein sequence ID" value="TVU12735"/>
    <property type="gene ID" value="EJB05_46391"/>
</dbReference>
<evidence type="ECO:0000256" key="6">
    <source>
        <dbReference type="ARBA" id="ARBA00022989"/>
    </source>
</evidence>
<evidence type="ECO:0000256" key="2">
    <source>
        <dbReference type="ARBA" id="ARBA00022614"/>
    </source>
</evidence>
<dbReference type="Proteomes" id="UP000324897">
    <property type="component" value="Chromosome 3"/>
</dbReference>